<reference evidence="1 2" key="1">
    <citation type="journal article" date="2016" name="Nat. Commun.">
        <title>Thousands of microbial genomes shed light on interconnected biogeochemical processes in an aquifer system.</title>
        <authorList>
            <person name="Anantharaman K."/>
            <person name="Brown C.T."/>
            <person name="Hug L.A."/>
            <person name="Sharon I."/>
            <person name="Castelle C.J."/>
            <person name="Probst A.J."/>
            <person name="Thomas B.C."/>
            <person name="Singh A."/>
            <person name="Wilkins M.J."/>
            <person name="Karaoz U."/>
            <person name="Brodie E.L."/>
            <person name="Williams K.H."/>
            <person name="Hubbard S.S."/>
            <person name="Banfield J.F."/>
        </authorList>
    </citation>
    <scope>NUCLEOTIDE SEQUENCE [LARGE SCALE GENOMIC DNA]</scope>
</reference>
<dbReference type="EMBL" id="MFLF01000008">
    <property type="protein sequence ID" value="OGG60287.1"/>
    <property type="molecule type" value="Genomic_DNA"/>
</dbReference>
<name>A0A1F6DG43_9BACT</name>
<evidence type="ECO:0000313" key="1">
    <source>
        <dbReference type="EMBL" id="OGG60287.1"/>
    </source>
</evidence>
<gene>
    <name evidence="1" type="ORF">A3C89_00830</name>
</gene>
<protein>
    <submittedName>
        <fullName evidence="1">Uncharacterized protein</fullName>
    </submittedName>
</protein>
<dbReference type="STRING" id="1798492.A3C89_00830"/>
<proteinExistence type="predicted"/>
<dbReference type="Proteomes" id="UP000178794">
    <property type="component" value="Unassembled WGS sequence"/>
</dbReference>
<organism evidence="1 2">
    <name type="scientific">Candidatus Kaiserbacteria bacterium RIFCSPHIGHO2_02_FULL_50_50</name>
    <dbReference type="NCBI Taxonomy" id="1798492"/>
    <lineage>
        <taxon>Bacteria</taxon>
        <taxon>Candidatus Kaiseribacteriota</taxon>
    </lineage>
</organism>
<evidence type="ECO:0000313" key="2">
    <source>
        <dbReference type="Proteomes" id="UP000178794"/>
    </source>
</evidence>
<dbReference type="AlphaFoldDB" id="A0A1F6DG43"/>
<sequence length="201" mass="21814">MKTITLSIAAIIVLSGVAYFVVRDTNALLEAPSEESALTATHVPTLLRGAVMHIPLGETETDVTIDSYASGDAIVLGGATDEGESTVTVFIPEFRDDFTQGAWGIVDGTSVYVPTYVNFGGTGQFFMVALFTYDAETKTLIHKDLHFVNDRIAYDGMVQSEKDTITVMYRTHAEGEAMAEEPTLAAQRILRNAQGKLEILE</sequence>
<comment type="caution">
    <text evidence="1">The sequence shown here is derived from an EMBL/GenBank/DDBJ whole genome shotgun (WGS) entry which is preliminary data.</text>
</comment>
<accession>A0A1F6DG43</accession>